<dbReference type="HAMAP" id="MF_02239">
    <property type="entry name" value="HemJ"/>
    <property type="match status" value="1"/>
</dbReference>
<reference evidence="16 17" key="1">
    <citation type="submission" date="2021-03" db="EMBL/GenBank/DDBJ databases">
        <title>Genome sequencing of Marinobacter sp. LPB0319.</title>
        <authorList>
            <person name="Kim J."/>
        </authorList>
    </citation>
    <scope>NUCLEOTIDE SEQUENCE [LARGE SCALE GENOMIC DNA]</scope>
    <source>
        <strain evidence="16 17">LPB0319</strain>
    </source>
</reference>
<comment type="catalytic activity">
    <reaction evidence="13 14 15">
        <text>protoporphyrinogen IX + 3 A = protoporphyrin IX + 3 AH2</text>
        <dbReference type="Rhea" id="RHEA:62000"/>
        <dbReference type="ChEBI" id="CHEBI:13193"/>
        <dbReference type="ChEBI" id="CHEBI:17499"/>
        <dbReference type="ChEBI" id="CHEBI:57306"/>
        <dbReference type="ChEBI" id="CHEBI:57307"/>
    </reaction>
</comment>
<evidence type="ECO:0000256" key="11">
    <source>
        <dbReference type="ARBA" id="ARBA00023004"/>
    </source>
</evidence>
<evidence type="ECO:0000256" key="3">
    <source>
        <dbReference type="ARBA" id="ARBA00006501"/>
    </source>
</evidence>
<keyword evidence="11 14" id="KW-0408">Iron</keyword>
<evidence type="ECO:0000313" key="16">
    <source>
        <dbReference type="EMBL" id="QSP95970.1"/>
    </source>
</evidence>
<dbReference type="Pfam" id="PF03653">
    <property type="entry name" value="UPF0093"/>
    <property type="match status" value="1"/>
</dbReference>
<evidence type="ECO:0000256" key="5">
    <source>
        <dbReference type="ARBA" id="ARBA00022475"/>
    </source>
</evidence>
<dbReference type="EMBL" id="CP071247">
    <property type="protein sequence ID" value="QSP95970.1"/>
    <property type="molecule type" value="Genomic_DNA"/>
</dbReference>
<evidence type="ECO:0000256" key="6">
    <source>
        <dbReference type="ARBA" id="ARBA00022617"/>
    </source>
</evidence>
<dbReference type="InterPro" id="IPR005265">
    <property type="entry name" value="HemJ-like"/>
</dbReference>
<keyword evidence="10 14" id="KW-0560">Oxidoreductase</keyword>
<evidence type="ECO:0000256" key="1">
    <source>
        <dbReference type="ARBA" id="ARBA00004651"/>
    </source>
</evidence>
<feature type="transmembrane region" description="Helical" evidence="14">
    <location>
        <begin position="6"/>
        <end position="27"/>
    </location>
</feature>
<evidence type="ECO:0000256" key="13">
    <source>
        <dbReference type="ARBA" id="ARBA00048390"/>
    </source>
</evidence>
<dbReference type="PANTHER" id="PTHR40255:SF1">
    <property type="entry name" value="PROTOPORPHYRINOGEN IX OXIDASE"/>
    <property type="match status" value="1"/>
</dbReference>
<dbReference type="PANTHER" id="PTHR40255">
    <property type="entry name" value="UPF0093 MEMBRANE PROTEIN SLR1790"/>
    <property type="match status" value="1"/>
</dbReference>
<evidence type="ECO:0000256" key="7">
    <source>
        <dbReference type="ARBA" id="ARBA00022692"/>
    </source>
</evidence>
<comment type="similarity">
    <text evidence="3 14 15">Belongs to the HemJ family.</text>
</comment>
<dbReference type="PIRSF" id="PIRSF004638">
    <property type="entry name" value="UCP004638"/>
    <property type="match status" value="1"/>
</dbReference>
<feature type="transmembrane region" description="Helical" evidence="14">
    <location>
        <begin position="80"/>
        <end position="98"/>
    </location>
</feature>
<keyword evidence="12 14" id="KW-0472">Membrane</keyword>
<comment type="cofactor">
    <cofactor evidence="14 15">
        <name>heme b</name>
        <dbReference type="ChEBI" id="CHEBI:60344"/>
    </cofactor>
    <text evidence="14 15">Binds 1 heme b (iron(II)-protoporphyrin IX) group per subunit.</text>
</comment>
<sequence>MLWVKAFHIIAMVCWFAGLFYLPRLFVYHANCEDAPGRDRFKIMERKLYRGITTPSMIATVVLGVWLIGYNPSGYLAQGWMHAKLLLVALLIAYHFYCGHLVTVFRDDRNQRSHVFYRWFNELPVLVLLAVVILVVVKPF</sequence>
<feature type="binding site" description="axial binding residue" evidence="14">
    <location>
        <position position="84"/>
    </location>
    <ligand>
        <name>heme</name>
        <dbReference type="ChEBI" id="CHEBI:30413"/>
    </ligand>
    <ligandPart>
        <name>Fe</name>
        <dbReference type="ChEBI" id="CHEBI:18248"/>
    </ligandPart>
</feature>
<comment type="function">
    <text evidence="14 15">Catalyzes the oxidation of protoporphyrinogen IX to protoporphyrin IX.</text>
</comment>
<comment type="subcellular location">
    <subcellularLocation>
        <location evidence="1 14">Cell membrane</location>
        <topology evidence="1 14">Multi-pass membrane protein</topology>
    </subcellularLocation>
</comment>
<keyword evidence="6 14" id="KW-0349">Heme</keyword>
<protein>
    <recommendedName>
        <fullName evidence="4 14">Protoporphyrinogen IX oxidase</fullName>
        <shortName evidence="14">PPO</shortName>
        <ecNumber evidence="14 15">1.3.99.-</ecNumber>
    </recommendedName>
</protein>
<organism evidence="16 17">
    <name type="scientific">Marinobacter salinisoli</name>
    <dbReference type="NCBI Taxonomy" id="2769486"/>
    <lineage>
        <taxon>Bacteria</taxon>
        <taxon>Pseudomonadati</taxon>
        <taxon>Pseudomonadota</taxon>
        <taxon>Gammaproteobacteria</taxon>
        <taxon>Pseudomonadales</taxon>
        <taxon>Marinobacteraceae</taxon>
        <taxon>Marinobacter</taxon>
    </lineage>
</organism>
<evidence type="ECO:0000256" key="12">
    <source>
        <dbReference type="ARBA" id="ARBA00023136"/>
    </source>
</evidence>
<evidence type="ECO:0000256" key="10">
    <source>
        <dbReference type="ARBA" id="ARBA00023002"/>
    </source>
</evidence>
<dbReference type="RefSeq" id="WP_206645204.1">
    <property type="nucleotide sequence ID" value="NZ_CP071247.1"/>
</dbReference>
<feature type="transmembrane region" description="Helical" evidence="14">
    <location>
        <begin position="119"/>
        <end position="137"/>
    </location>
</feature>
<feature type="binding site" description="axial binding residue" evidence="14">
    <location>
        <position position="8"/>
    </location>
    <ligand>
        <name>heme</name>
        <dbReference type="ChEBI" id="CHEBI:30413"/>
    </ligand>
    <ligandPart>
        <name>Fe</name>
        <dbReference type="ChEBI" id="CHEBI:18248"/>
    </ligandPart>
</feature>
<dbReference type="EC" id="1.3.99.-" evidence="14 15"/>
<name>A0ABX7MUB5_9GAMM</name>
<keyword evidence="17" id="KW-1185">Reference proteome</keyword>
<evidence type="ECO:0000256" key="15">
    <source>
        <dbReference type="PIRNR" id="PIRNR004638"/>
    </source>
</evidence>
<evidence type="ECO:0000256" key="9">
    <source>
        <dbReference type="ARBA" id="ARBA00022989"/>
    </source>
</evidence>
<accession>A0ABX7MUB5</accession>
<evidence type="ECO:0000256" key="4">
    <source>
        <dbReference type="ARBA" id="ARBA00017504"/>
    </source>
</evidence>
<keyword evidence="9 14" id="KW-1133">Transmembrane helix</keyword>
<comment type="subunit">
    <text evidence="14">Homodimer.</text>
</comment>
<evidence type="ECO:0000313" key="17">
    <source>
        <dbReference type="Proteomes" id="UP000663555"/>
    </source>
</evidence>
<feature type="transmembrane region" description="Helical" evidence="14">
    <location>
        <begin position="48"/>
        <end position="68"/>
    </location>
</feature>
<dbReference type="Proteomes" id="UP000663555">
    <property type="component" value="Chromosome"/>
</dbReference>
<keyword evidence="5 14" id="KW-1003">Cell membrane</keyword>
<evidence type="ECO:0000256" key="8">
    <source>
        <dbReference type="ARBA" id="ARBA00022723"/>
    </source>
</evidence>
<evidence type="ECO:0000256" key="2">
    <source>
        <dbReference type="ARBA" id="ARBA00005073"/>
    </source>
</evidence>
<keyword evidence="7 14" id="KW-0812">Transmembrane</keyword>
<proteinExistence type="inferred from homology"/>
<comment type="pathway">
    <text evidence="2 14 15">Porphyrin-containing compound metabolism; protoporphyrin-IX biosynthesis; protoporphyrin-IX from protoporphyrinogen-IX: step 1/1.</text>
</comment>
<evidence type="ECO:0000256" key="14">
    <source>
        <dbReference type="HAMAP-Rule" id="MF_02239"/>
    </source>
</evidence>
<dbReference type="NCBIfam" id="TIGR00701">
    <property type="entry name" value="protoporphyrinogen oxidase HemJ"/>
    <property type="match status" value="1"/>
</dbReference>
<keyword evidence="8 14" id="KW-0479">Metal-binding</keyword>
<gene>
    <name evidence="16" type="primary">hemJ</name>
    <name evidence="16" type="ORF">LPB19_06095</name>
</gene>